<proteinExistence type="predicted"/>
<feature type="transmembrane region" description="Helical" evidence="1">
    <location>
        <begin position="61"/>
        <end position="81"/>
    </location>
</feature>
<gene>
    <name evidence="2" type="ORF">LMG32879_002733</name>
</gene>
<keyword evidence="1" id="KW-0472">Membrane</keyword>
<dbReference type="Proteomes" id="UP001176960">
    <property type="component" value="Unassembled WGS sequence"/>
</dbReference>
<comment type="caution">
    <text evidence="2">The sequence shown here is derived from an EMBL/GenBank/DDBJ whole genome shotgun (WGS) entry which is preliminary data.</text>
</comment>
<organism evidence="2 3">
    <name type="scientific">Brytella acorum</name>
    <dbReference type="NCBI Taxonomy" id="2959299"/>
    <lineage>
        <taxon>Bacteria</taxon>
        <taxon>Pseudomonadati</taxon>
        <taxon>Pseudomonadota</taxon>
        <taxon>Alphaproteobacteria</taxon>
        <taxon>Acetobacterales</taxon>
        <taxon>Acetobacteraceae</taxon>
        <taxon>Brytella</taxon>
    </lineage>
</organism>
<evidence type="ECO:0000313" key="2">
    <source>
        <dbReference type="EMBL" id="CAI9121877.1"/>
    </source>
</evidence>
<keyword evidence="3" id="KW-1185">Reference proteome</keyword>
<keyword evidence="1" id="KW-1133">Transmembrane helix</keyword>
<dbReference type="AlphaFoldDB" id="A0AA35Y4J1"/>
<accession>A0AA35Y4J1</accession>
<feature type="transmembrane region" description="Helical" evidence="1">
    <location>
        <begin position="93"/>
        <end position="113"/>
    </location>
</feature>
<dbReference type="EMBL" id="CATKSH010000026">
    <property type="protein sequence ID" value="CAI9121877.1"/>
    <property type="molecule type" value="Genomic_DNA"/>
</dbReference>
<sequence length="178" mass="20299">MNSKDIDFERIKARGRAFWDTPLELTGAACISVVLAGLLPYARRNVETDVSFLQSFGFSGFAVVGFILYLTIAAYVTSFLSRKRASFNVPRQYCDMASFWLTLFSLIKTYVYLQSYSAQSFSFLFLSSTSRTYFSPTIGVLFLLLAPLFLWRARKLEKTRTPDAQSDLDRITTDDEHL</sequence>
<keyword evidence="1" id="KW-0812">Transmembrane</keyword>
<evidence type="ECO:0000256" key="1">
    <source>
        <dbReference type="SAM" id="Phobius"/>
    </source>
</evidence>
<feature type="transmembrane region" description="Helical" evidence="1">
    <location>
        <begin position="133"/>
        <end position="151"/>
    </location>
</feature>
<feature type="transmembrane region" description="Helical" evidence="1">
    <location>
        <begin position="21"/>
        <end position="41"/>
    </location>
</feature>
<name>A0AA35Y4J1_9PROT</name>
<reference evidence="2" key="1">
    <citation type="submission" date="2023-03" db="EMBL/GenBank/DDBJ databases">
        <authorList>
            <person name="Cleenwerck I."/>
        </authorList>
    </citation>
    <scope>NUCLEOTIDE SEQUENCE</scope>
    <source>
        <strain evidence="2">LMG 32879</strain>
    </source>
</reference>
<protein>
    <submittedName>
        <fullName evidence="2">Uncharacterized protein</fullName>
    </submittedName>
</protein>
<evidence type="ECO:0000313" key="3">
    <source>
        <dbReference type="Proteomes" id="UP001176960"/>
    </source>
</evidence>
<dbReference type="RefSeq" id="WP_289842973.1">
    <property type="nucleotide sequence ID" value="NZ_CATKSH010000026.1"/>
</dbReference>